<dbReference type="AlphaFoldDB" id="A0A850EIL6"/>
<keyword evidence="5" id="KW-0378">Hydrolase</keyword>
<dbReference type="PANTHER" id="PTHR42951:SF17">
    <property type="entry name" value="METALLO-BETA-LACTAMASE DOMAIN-CONTAINING PROTEIN"/>
    <property type="match status" value="1"/>
</dbReference>
<evidence type="ECO:0000256" key="2">
    <source>
        <dbReference type="ARBA" id="ARBA00034301"/>
    </source>
</evidence>
<proteinExistence type="predicted"/>
<name>A0A850EIL6_9BACL</name>
<dbReference type="InterPro" id="IPR036866">
    <property type="entry name" value="RibonucZ/Hydroxyglut_hydro"/>
</dbReference>
<evidence type="ECO:0000256" key="3">
    <source>
        <dbReference type="ARBA" id="ARBA00048505"/>
    </source>
</evidence>
<accession>A0A850EIL6</accession>
<dbReference type="Pfam" id="PF00753">
    <property type="entry name" value="Lactamase_B"/>
    <property type="match status" value="1"/>
</dbReference>
<evidence type="ECO:0000256" key="1">
    <source>
        <dbReference type="ARBA" id="ARBA00034221"/>
    </source>
</evidence>
<dbReference type="RefSeq" id="WP_175371310.1">
    <property type="nucleotide sequence ID" value="NZ_JABWCS010000203.1"/>
</dbReference>
<comment type="catalytic activity">
    <reaction evidence="3">
        <text>3',5'-cyclic UMP + H2O = UMP + H(+)</text>
        <dbReference type="Rhea" id="RHEA:70575"/>
        <dbReference type="ChEBI" id="CHEBI:15377"/>
        <dbReference type="ChEBI" id="CHEBI:15378"/>
        <dbReference type="ChEBI" id="CHEBI:57865"/>
        <dbReference type="ChEBI" id="CHEBI:184387"/>
    </reaction>
    <physiologicalReaction direction="left-to-right" evidence="3">
        <dbReference type="Rhea" id="RHEA:70576"/>
    </physiologicalReaction>
</comment>
<dbReference type="Proteomes" id="UP000564806">
    <property type="component" value="Unassembled WGS sequence"/>
</dbReference>
<evidence type="ECO:0000259" key="4">
    <source>
        <dbReference type="SMART" id="SM00849"/>
    </source>
</evidence>
<dbReference type="SMART" id="SM00849">
    <property type="entry name" value="Lactamase_B"/>
    <property type="match status" value="1"/>
</dbReference>
<comment type="caution">
    <text evidence="5">The sequence shown here is derived from an EMBL/GenBank/DDBJ whole genome shotgun (WGS) entry which is preliminary data.</text>
</comment>
<dbReference type="SUPFAM" id="SSF56281">
    <property type="entry name" value="Metallo-hydrolase/oxidoreductase"/>
    <property type="match status" value="1"/>
</dbReference>
<keyword evidence="6" id="KW-1185">Reference proteome</keyword>
<organism evidence="5 6">
    <name type="scientific">Paenibacillus agri</name>
    <dbReference type="NCBI Taxonomy" id="2744309"/>
    <lineage>
        <taxon>Bacteria</taxon>
        <taxon>Bacillati</taxon>
        <taxon>Bacillota</taxon>
        <taxon>Bacilli</taxon>
        <taxon>Bacillales</taxon>
        <taxon>Paenibacillaceae</taxon>
        <taxon>Paenibacillus</taxon>
    </lineage>
</organism>
<gene>
    <name evidence="5" type="ORF">HPT30_10315</name>
</gene>
<dbReference type="CDD" id="cd07721">
    <property type="entry name" value="yflN-like_MBL-fold"/>
    <property type="match status" value="1"/>
</dbReference>
<reference evidence="5" key="1">
    <citation type="submission" date="2020-06" db="EMBL/GenBank/DDBJ databases">
        <title>Paenibacillus sp. nov., isolated from soil.</title>
        <authorList>
            <person name="Seo Y.L."/>
        </authorList>
    </citation>
    <scope>NUCLEOTIDE SEQUENCE [LARGE SCALE GENOMIC DNA]</scope>
    <source>
        <strain evidence="5">JW14</strain>
    </source>
</reference>
<dbReference type="InterPro" id="IPR001279">
    <property type="entry name" value="Metallo-B-lactamas"/>
</dbReference>
<protein>
    <submittedName>
        <fullName evidence="5">MBL fold metallo-hydrolase</fullName>
    </submittedName>
</protein>
<dbReference type="PANTHER" id="PTHR42951">
    <property type="entry name" value="METALLO-BETA-LACTAMASE DOMAIN-CONTAINING"/>
    <property type="match status" value="1"/>
</dbReference>
<sequence>MKIKPVVDGIYLLPLKNVNAYLLEMEHGLVLIDTGLPGSEYEIITAIESLGHKREELKSILLTHCHTDHAGSAAALKRMLPHVKIYANAMDADIIENGLQIRPMTPAPGLLNKLLFRLFGKGTPVEPVQVDVRLADGEHPDFSDDLMAVHLPGHCLGQLGFLHSGHGGVMFVADVATNMTGLGFSMGYEDIGVGKHSIQKLGQYDFEIACFGHGRPIMREASRRFQRMLR</sequence>
<comment type="function">
    <text evidence="2">Counteracts the endogenous Pycsar antiviral defense system. Phosphodiesterase that enables metal-dependent hydrolysis of host cyclic nucleotide Pycsar defense signals such as cCMP and cUMP.</text>
</comment>
<dbReference type="Gene3D" id="3.60.15.10">
    <property type="entry name" value="Ribonuclease Z/Hydroxyacylglutathione hydrolase-like"/>
    <property type="match status" value="1"/>
</dbReference>
<dbReference type="GO" id="GO:0016787">
    <property type="term" value="F:hydrolase activity"/>
    <property type="evidence" value="ECO:0007669"/>
    <property type="project" value="UniProtKB-KW"/>
</dbReference>
<evidence type="ECO:0000313" key="5">
    <source>
        <dbReference type="EMBL" id="NUU60738.1"/>
    </source>
</evidence>
<feature type="domain" description="Metallo-beta-lactamase" evidence="4">
    <location>
        <begin position="17"/>
        <end position="213"/>
    </location>
</feature>
<evidence type="ECO:0000313" key="6">
    <source>
        <dbReference type="Proteomes" id="UP000564806"/>
    </source>
</evidence>
<dbReference type="InterPro" id="IPR050855">
    <property type="entry name" value="NDM-1-like"/>
</dbReference>
<comment type="catalytic activity">
    <reaction evidence="1">
        <text>3',5'-cyclic CMP + H2O = CMP + H(+)</text>
        <dbReference type="Rhea" id="RHEA:72675"/>
        <dbReference type="ChEBI" id="CHEBI:15377"/>
        <dbReference type="ChEBI" id="CHEBI:15378"/>
        <dbReference type="ChEBI" id="CHEBI:58003"/>
        <dbReference type="ChEBI" id="CHEBI:60377"/>
    </reaction>
    <physiologicalReaction direction="left-to-right" evidence="1">
        <dbReference type="Rhea" id="RHEA:72676"/>
    </physiologicalReaction>
</comment>
<dbReference type="EMBL" id="JABWCS010000203">
    <property type="protein sequence ID" value="NUU60738.1"/>
    <property type="molecule type" value="Genomic_DNA"/>
</dbReference>